<dbReference type="InterPro" id="IPR005684">
    <property type="entry name" value="IHF_alpha"/>
</dbReference>
<evidence type="ECO:0000256" key="6">
    <source>
        <dbReference type="ARBA" id="ARBA00023163"/>
    </source>
</evidence>
<evidence type="ECO:0000256" key="9">
    <source>
        <dbReference type="SAM" id="MobiDB-lite"/>
    </source>
</evidence>
<dbReference type="Gene3D" id="4.10.520.10">
    <property type="entry name" value="IHF-like DNA-binding proteins"/>
    <property type="match status" value="1"/>
</dbReference>
<evidence type="ECO:0000256" key="2">
    <source>
        <dbReference type="ARBA" id="ARBA00018329"/>
    </source>
</evidence>
<keyword evidence="11" id="KW-1185">Reference proteome</keyword>
<proteinExistence type="inferred from homology"/>
<comment type="similarity">
    <text evidence="1 8">Belongs to the bacterial histone-like protein family.</text>
</comment>
<name>A0AAU9EJH0_9BACT</name>
<evidence type="ECO:0000313" key="11">
    <source>
        <dbReference type="Proteomes" id="UP001366166"/>
    </source>
</evidence>
<dbReference type="PRINTS" id="PR01727">
    <property type="entry name" value="DNABINDINGHU"/>
</dbReference>
<evidence type="ECO:0000256" key="1">
    <source>
        <dbReference type="ARBA" id="ARBA00010529"/>
    </source>
</evidence>
<evidence type="ECO:0000256" key="3">
    <source>
        <dbReference type="ARBA" id="ARBA00022845"/>
    </source>
</evidence>
<dbReference type="AlphaFoldDB" id="A0AAU9EJH0"/>
<dbReference type="InterPro" id="IPR010992">
    <property type="entry name" value="IHF-like_DNA-bd_dom_sf"/>
</dbReference>
<keyword evidence="7" id="KW-0233">DNA recombination</keyword>
<organism evidence="10 11">
    <name type="scientific">Desulfoferula mesophila</name>
    <dbReference type="NCBI Taxonomy" id="3058419"/>
    <lineage>
        <taxon>Bacteria</taxon>
        <taxon>Pseudomonadati</taxon>
        <taxon>Thermodesulfobacteriota</taxon>
        <taxon>Desulfarculia</taxon>
        <taxon>Desulfarculales</taxon>
        <taxon>Desulfarculaceae</taxon>
        <taxon>Desulfoferula</taxon>
    </lineage>
</organism>
<dbReference type="RefSeq" id="WP_338602649.1">
    <property type="nucleotide sequence ID" value="NZ_AP028679.1"/>
</dbReference>
<feature type="region of interest" description="Disordered" evidence="9">
    <location>
        <begin position="95"/>
        <end position="119"/>
    </location>
</feature>
<reference evidence="11" key="1">
    <citation type="journal article" date="2023" name="Arch. Microbiol.">
        <title>Desulfoferula mesophilus gen. nov. sp. nov., a mesophilic sulfate-reducing bacterium isolated from a brackish lake sediment.</title>
        <authorList>
            <person name="Watanabe T."/>
            <person name="Yabe T."/>
            <person name="Tsuji J.M."/>
            <person name="Fukui M."/>
        </authorList>
    </citation>
    <scope>NUCLEOTIDE SEQUENCE [LARGE SCALE GENOMIC DNA]</scope>
    <source>
        <strain evidence="11">12FAK</strain>
    </source>
</reference>
<dbReference type="PANTHER" id="PTHR33175:SF2">
    <property type="entry name" value="INTEGRATION HOST FACTOR SUBUNIT ALPHA"/>
    <property type="match status" value="1"/>
</dbReference>
<dbReference type="GO" id="GO:0006355">
    <property type="term" value="P:regulation of DNA-templated transcription"/>
    <property type="evidence" value="ECO:0007669"/>
    <property type="project" value="InterPro"/>
</dbReference>
<keyword evidence="4" id="KW-0805">Transcription regulation</keyword>
<dbReference type="GO" id="GO:0006417">
    <property type="term" value="P:regulation of translation"/>
    <property type="evidence" value="ECO:0007669"/>
    <property type="project" value="UniProtKB-KW"/>
</dbReference>
<evidence type="ECO:0000256" key="8">
    <source>
        <dbReference type="RuleBase" id="RU003939"/>
    </source>
</evidence>
<accession>A0AAU9EJH0</accession>
<gene>
    <name evidence="10" type="ORF">FAK_36630</name>
</gene>
<dbReference type="GO" id="GO:0030527">
    <property type="term" value="F:structural constituent of chromatin"/>
    <property type="evidence" value="ECO:0007669"/>
    <property type="project" value="InterPro"/>
</dbReference>
<evidence type="ECO:0000313" key="10">
    <source>
        <dbReference type="EMBL" id="BEQ16597.1"/>
    </source>
</evidence>
<dbReference type="SMART" id="SM00411">
    <property type="entry name" value="BHL"/>
    <property type="match status" value="1"/>
</dbReference>
<dbReference type="SUPFAM" id="SSF47729">
    <property type="entry name" value="IHF-like DNA-binding proteins"/>
    <property type="match status" value="1"/>
</dbReference>
<dbReference type="PANTHER" id="PTHR33175">
    <property type="entry name" value="DNA-BINDING PROTEIN HU"/>
    <property type="match status" value="1"/>
</dbReference>
<evidence type="ECO:0000256" key="4">
    <source>
        <dbReference type="ARBA" id="ARBA00023015"/>
    </source>
</evidence>
<dbReference type="GO" id="GO:0009893">
    <property type="term" value="P:positive regulation of metabolic process"/>
    <property type="evidence" value="ECO:0007669"/>
    <property type="project" value="UniProtKB-ARBA"/>
</dbReference>
<dbReference type="GO" id="GO:0003677">
    <property type="term" value="F:DNA binding"/>
    <property type="evidence" value="ECO:0007669"/>
    <property type="project" value="UniProtKB-KW"/>
</dbReference>
<dbReference type="GO" id="GO:0005829">
    <property type="term" value="C:cytosol"/>
    <property type="evidence" value="ECO:0007669"/>
    <property type="project" value="TreeGrafter"/>
</dbReference>
<keyword evidence="3" id="KW-0810">Translation regulation</keyword>
<dbReference type="KEGG" id="dmp:FAK_36630"/>
<evidence type="ECO:0000256" key="5">
    <source>
        <dbReference type="ARBA" id="ARBA00023125"/>
    </source>
</evidence>
<sequence>MTLTKADIVAQVYAQGQLTKAEAADAVERGLELIKQSLATGDEVLVSGFGKWSVREKAERRGRNPQTGDPLLLPPRKVVTFRPSRVLKAKVQAHYDDKGSGGAGGDQKPAGKVFRPGYF</sequence>
<dbReference type="Pfam" id="PF00216">
    <property type="entry name" value="Bac_DNA_binding"/>
    <property type="match status" value="1"/>
</dbReference>
<dbReference type="GO" id="GO:0006310">
    <property type="term" value="P:DNA recombination"/>
    <property type="evidence" value="ECO:0007669"/>
    <property type="project" value="UniProtKB-KW"/>
</dbReference>
<keyword evidence="5" id="KW-0238">DNA-binding</keyword>
<dbReference type="InterPro" id="IPR000119">
    <property type="entry name" value="Hist_DNA-bd"/>
</dbReference>
<keyword evidence="6" id="KW-0804">Transcription</keyword>
<dbReference type="Proteomes" id="UP001366166">
    <property type="component" value="Chromosome"/>
</dbReference>
<protein>
    <recommendedName>
        <fullName evidence="2">Integration host factor subunit alpha</fullName>
    </recommendedName>
</protein>
<evidence type="ECO:0000256" key="7">
    <source>
        <dbReference type="ARBA" id="ARBA00023172"/>
    </source>
</evidence>
<dbReference type="CDD" id="cd13835">
    <property type="entry name" value="IHF_A"/>
    <property type="match status" value="1"/>
</dbReference>
<dbReference type="EMBL" id="AP028679">
    <property type="protein sequence ID" value="BEQ16597.1"/>
    <property type="molecule type" value="Genomic_DNA"/>
</dbReference>